<comment type="caution">
    <text evidence="2">The sequence shown here is derived from an EMBL/GenBank/DDBJ whole genome shotgun (WGS) entry which is preliminary data.</text>
</comment>
<accession>A0A9Q5HUI4</accession>
<feature type="region of interest" description="Disordered" evidence="1">
    <location>
        <begin position="53"/>
        <end position="132"/>
    </location>
</feature>
<feature type="region of interest" description="Disordered" evidence="1">
    <location>
        <begin position="163"/>
        <end position="184"/>
    </location>
</feature>
<feature type="compositionally biased region" description="Acidic residues" evidence="1">
    <location>
        <begin position="90"/>
        <end position="100"/>
    </location>
</feature>
<dbReference type="EMBL" id="LNZH02000204">
    <property type="protein sequence ID" value="OCB86245.1"/>
    <property type="molecule type" value="Genomic_DNA"/>
</dbReference>
<evidence type="ECO:0000313" key="3">
    <source>
        <dbReference type="Proteomes" id="UP000757232"/>
    </source>
</evidence>
<feature type="compositionally biased region" description="Acidic residues" evidence="1">
    <location>
        <begin position="163"/>
        <end position="173"/>
    </location>
</feature>
<protein>
    <submittedName>
        <fullName evidence="2">Uncharacterized protein</fullName>
    </submittedName>
</protein>
<dbReference type="Proteomes" id="UP000757232">
    <property type="component" value="Unassembled WGS sequence"/>
</dbReference>
<gene>
    <name evidence="2" type="ORF">A7U60_g6836</name>
</gene>
<dbReference type="AlphaFoldDB" id="A0A9Q5HUI4"/>
<reference evidence="2" key="1">
    <citation type="submission" date="2016-06" db="EMBL/GenBank/DDBJ databases">
        <title>Draft Genome sequence of the fungus Inonotus baumii.</title>
        <authorList>
            <person name="Zhu H."/>
            <person name="Lin W."/>
        </authorList>
    </citation>
    <scope>NUCLEOTIDE SEQUENCE</scope>
    <source>
        <strain evidence="2">821</strain>
    </source>
</reference>
<name>A0A9Q5HUI4_SANBA</name>
<organism evidence="2 3">
    <name type="scientific">Sanghuangporus baumii</name>
    <name type="common">Phellinus baumii</name>
    <dbReference type="NCBI Taxonomy" id="108892"/>
    <lineage>
        <taxon>Eukaryota</taxon>
        <taxon>Fungi</taxon>
        <taxon>Dikarya</taxon>
        <taxon>Basidiomycota</taxon>
        <taxon>Agaricomycotina</taxon>
        <taxon>Agaricomycetes</taxon>
        <taxon>Hymenochaetales</taxon>
        <taxon>Hymenochaetaceae</taxon>
        <taxon>Sanghuangporus</taxon>
    </lineage>
</organism>
<evidence type="ECO:0000256" key="1">
    <source>
        <dbReference type="SAM" id="MobiDB-lite"/>
    </source>
</evidence>
<sequence length="396" mass="44894">MSALFGILECAPFADWHEEVETVSFPDFTSLFLEADANARRRSSRELRVLHTILEEEEEESDGDDDNDDNDGETIIWITPRARPRKQGLEEPDDGFDLDEPPSLTNTDSSTSSSSSGSNEESTSGDRHRGQISLNRSAAECGLNELNGDEGDDEWIDIEEDEELEDELDDDSSGDSSGLSSDDEEESVLSLLFRQEDLLGHEFVYIDEAYSSNNYETSLSVEDIMYGVHRTCDTYVAAMRLYLKWVDPKDEAQARQVLMEIQTAATGSIEDWLSDCPEDDWPLGRARCALIGQLIRLELLPETYISQLITRMRDELYLDGRMQVLQALINYAGPARALYDEMDLLENQKRHLRIYVRNRLTGDQDSRFTRLELEKLLRKALQGRSGPGPTRPASNR</sequence>
<feature type="compositionally biased region" description="Acidic residues" evidence="1">
    <location>
        <begin position="55"/>
        <end position="72"/>
    </location>
</feature>
<proteinExistence type="predicted"/>
<keyword evidence="3" id="KW-1185">Reference proteome</keyword>
<evidence type="ECO:0000313" key="2">
    <source>
        <dbReference type="EMBL" id="OCB86245.1"/>
    </source>
</evidence>
<feature type="compositionally biased region" description="Low complexity" evidence="1">
    <location>
        <begin position="105"/>
        <end position="122"/>
    </location>
</feature>